<reference evidence="2" key="1">
    <citation type="journal article" date="2015" name="Nature">
        <title>Complex archaea that bridge the gap between prokaryotes and eukaryotes.</title>
        <authorList>
            <person name="Spang A."/>
            <person name="Saw J.H."/>
            <person name="Jorgensen S.L."/>
            <person name="Zaremba-Niedzwiedzka K."/>
            <person name="Martijn J."/>
            <person name="Lind A.E."/>
            <person name="van Eijk R."/>
            <person name="Schleper C."/>
            <person name="Guy L."/>
            <person name="Ettema T.J."/>
        </authorList>
    </citation>
    <scope>NUCLEOTIDE SEQUENCE</scope>
</reference>
<name>A0A0F9MJA6_9ZZZZ</name>
<protein>
    <recommendedName>
        <fullName evidence="1">Helix-turn-helix domain-containing protein</fullName>
    </recommendedName>
</protein>
<feature type="domain" description="Helix-turn-helix" evidence="1">
    <location>
        <begin position="123"/>
        <end position="179"/>
    </location>
</feature>
<dbReference type="Pfam" id="PF12728">
    <property type="entry name" value="HTH_17"/>
    <property type="match status" value="1"/>
</dbReference>
<dbReference type="AlphaFoldDB" id="A0A0F9MJA6"/>
<proteinExistence type="predicted"/>
<evidence type="ECO:0000259" key="1">
    <source>
        <dbReference type="Pfam" id="PF12728"/>
    </source>
</evidence>
<gene>
    <name evidence="2" type="ORF">LCGC14_1149370</name>
</gene>
<organism evidence="2">
    <name type="scientific">marine sediment metagenome</name>
    <dbReference type="NCBI Taxonomy" id="412755"/>
    <lineage>
        <taxon>unclassified sequences</taxon>
        <taxon>metagenomes</taxon>
        <taxon>ecological metagenomes</taxon>
    </lineage>
</organism>
<dbReference type="EMBL" id="LAZR01005514">
    <property type="protein sequence ID" value="KKM99301.1"/>
    <property type="molecule type" value="Genomic_DNA"/>
</dbReference>
<dbReference type="InterPro" id="IPR041657">
    <property type="entry name" value="HTH_17"/>
</dbReference>
<accession>A0A0F9MJA6</accession>
<comment type="caution">
    <text evidence="2">The sequence shown here is derived from an EMBL/GenBank/DDBJ whole genome shotgun (WGS) entry which is preliminary data.</text>
</comment>
<evidence type="ECO:0000313" key="2">
    <source>
        <dbReference type="EMBL" id="KKM99301.1"/>
    </source>
</evidence>
<sequence>MVIATLPYSRRSPLNHKWTDEERDIIRRDFKHTHASRLDLAQYLSELTGDRITEFAVAGQIAIMGIAKSDDRRQWTPKEDQRLRNLMHIKNYRVVARMMERSINSVVVRSKRLHISRRIRNGWYTKREVCEILAHDHHWVQRRIDSGALKASWHYDTRPQQLGGSAWHIDEKDLKEFICRYPEEIVGCNIDIIQVVDIIAGVIPQGY</sequence>